<evidence type="ECO:0000256" key="1">
    <source>
        <dbReference type="SAM" id="MobiDB-lite"/>
    </source>
</evidence>
<dbReference type="Gene3D" id="2.40.70.10">
    <property type="entry name" value="Acid Proteases"/>
    <property type="match status" value="1"/>
</dbReference>
<proteinExistence type="predicted"/>
<feature type="domain" description="Retrotransposon gag" evidence="2">
    <location>
        <begin position="34"/>
        <end position="86"/>
    </location>
</feature>
<dbReference type="CDD" id="cd00303">
    <property type="entry name" value="retropepsin_like"/>
    <property type="match status" value="1"/>
</dbReference>
<dbReference type="PANTHER" id="PTHR33067">
    <property type="entry name" value="RNA-DIRECTED DNA POLYMERASE-RELATED"/>
    <property type="match status" value="1"/>
</dbReference>
<evidence type="ECO:0000313" key="4">
    <source>
        <dbReference type="Proteomes" id="UP001311915"/>
    </source>
</evidence>
<feature type="region of interest" description="Disordered" evidence="1">
    <location>
        <begin position="152"/>
        <end position="180"/>
    </location>
</feature>
<name>A0AAV9LQK8_9SOLN</name>
<dbReference type="InterPro" id="IPR005162">
    <property type="entry name" value="Retrotrans_gag_dom"/>
</dbReference>
<gene>
    <name evidence="3" type="ORF">R3W88_032012</name>
</gene>
<dbReference type="EMBL" id="JAWPEI010000005">
    <property type="protein sequence ID" value="KAK4727095.1"/>
    <property type="molecule type" value="Genomic_DNA"/>
</dbReference>
<evidence type="ECO:0000259" key="2">
    <source>
        <dbReference type="Pfam" id="PF03732"/>
    </source>
</evidence>
<reference evidence="3 4" key="1">
    <citation type="submission" date="2023-10" db="EMBL/GenBank/DDBJ databases">
        <title>Genome-Wide Identification Analysis in wild type Solanum Pinnatisectum Reveals Some Genes Defensing Phytophthora Infestans.</title>
        <authorList>
            <person name="Sun C."/>
        </authorList>
    </citation>
    <scope>NUCLEOTIDE SEQUENCE [LARGE SCALE GENOMIC DNA]</scope>
    <source>
        <strain evidence="3">LQN</strain>
        <tissue evidence="3">Leaf</tissue>
    </source>
</reference>
<dbReference type="PANTHER" id="PTHR33067:SF39">
    <property type="entry name" value="TRANSCRIPTION FACTOR INTERACTOR AND REGULATOR CCHC(ZN) FAMILY"/>
    <property type="match status" value="1"/>
</dbReference>
<organism evidence="3 4">
    <name type="scientific">Solanum pinnatisectum</name>
    <name type="common">tansyleaf nightshade</name>
    <dbReference type="NCBI Taxonomy" id="50273"/>
    <lineage>
        <taxon>Eukaryota</taxon>
        <taxon>Viridiplantae</taxon>
        <taxon>Streptophyta</taxon>
        <taxon>Embryophyta</taxon>
        <taxon>Tracheophyta</taxon>
        <taxon>Spermatophyta</taxon>
        <taxon>Magnoliopsida</taxon>
        <taxon>eudicotyledons</taxon>
        <taxon>Gunneridae</taxon>
        <taxon>Pentapetalae</taxon>
        <taxon>asterids</taxon>
        <taxon>lamiids</taxon>
        <taxon>Solanales</taxon>
        <taxon>Solanaceae</taxon>
        <taxon>Solanoideae</taxon>
        <taxon>Solaneae</taxon>
        <taxon>Solanum</taxon>
    </lineage>
</organism>
<dbReference type="AlphaFoldDB" id="A0AAV9LQK8"/>
<protein>
    <recommendedName>
        <fullName evidence="2">Retrotransposon gag domain-containing protein</fullName>
    </recommendedName>
</protein>
<keyword evidence="4" id="KW-1185">Reference proteome</keyword>
<accession>A0AAV9LQK8</accession>
<dbReference type="InterPro" id="IPR021109">
    <property type="entry name" value="Peptidase_aspartic_dom_sf"/>
</dbReference>
<comment type="caution">
    <text evidence="3">The sequence shown here is derived from an EMBL/GenBank/DDBJ whole genome shotgun (WGS) entry which is preliminary data.</text>
</comment>
<dbReference type="Pfam" id="PF03732">
    <property type="entry name" value="Retrotrans_gag"/>
    <property type="match status" value="1"/>
</dbReference>
<evidence type="ECO:0000313" key="3">
    <source>
        <dbReference type="EMBL" id="KAK4727095.1"/>
    </source>
</evidence>
<dbReference type="Proteomes" id="UP001311915">
    <property type="component" value="Unassembled WGS sequence"/>
</dbReference>
<sequence length="353" mass="39687">MEDQDTPAVTAEMKVRDVAIPHTTNVTSSIQKPTIAKLRSDILSFRQKGGENLYQAWDMFKSMLLSIPHHHQANEVLVHTFIEGLEPNTKILLDSTVGVLEVDVVIALTAQIAAMQNMMTTHFSNMSLEHQQAQVNMKLTLKNKSAEEKEKHVYQAGPSEQRVDEEIKAKPPPRFPQKFKKQKEEEECFGKFIELLKQVHVNLPLIDVLKGIPKYAKYVKDVVANKSRLAEYAIVALTEECSSRIQNRLPTKLKDPWSFTVQIKIGKCIEARGLCDLGASINLMPTSIFLKLGLGRPKSLNIKLQLVNRSVSRPGEIIEDILVQVGTLIFPVDFVILDFKPGPKVPFILGHHS</sequence>